<reference evidence="1 2" key="1">
    <citation type="submission" date="2024-04" db="EMBL/GenBank/DDBJ databases">
        <authorList>
            <person name="Rising A."/>
            <person name="Reimegard J."/>
            <person name="Sonavane S."/>
            <person name="Akerstrom W."/>
            <person name="Nylinder S."/>
            <person name="Hedman E."/>
            <person name="Kallberg Y."/>
        </authorList>
    </citation>
    <scope>NUCLEOTIDE SEQUENCE [LARGE SCALE GENOMIC DNA]</scope>
</reference>
<name>A0AAV2BBH3_9ARAC</name>
<comment type="caution">
    <text evidence="1">The sequence shown here is derived from an EMBL/GenBank/DDBJ whole genome shotgun (WGS) entry which is preliminary data.</text>
</comment>
<gene>
    <name evidence="1" type="ORF">LARSCL_LOCUS18255</name>
</gene>
<evidence type="ECO:0000313" key="1">
    <source>
        <dbReference type="EMBL" id="CAL1293546.1"/>
    </source>
</evidence>
<accession>A0AAV2BBH3</accession>
<dbReference type="EMBL" id="CAXIEN010000329">
    <property type="protein sequence ID" value="CAL1293546.1"/>
    <property type="molecule type" value="Genomic_DNA"/>
</dbReference>
<dbReference type="AlphaFoldDB" id="A0AAV2BBH3"/>
<protein>
    <submittedName>
        <fullName evidence="1">Uncharacterized protein</fullName>
    </submittedName>
</protein>
<sequence length="78" mass="8468">MMDAPEGKSDDSSTSPDICIVLHRSSEAVLRDAPFEAETPEYFDIPNSPGLSGLRNGRNLYNTVLLPGADIPGYLLLF</sequence>
<organism evidence="1 2">
    <name type="scientific">Larinioides sclopetarius</name>
    <dbReference type="NCBI Taxonomy" id="280406"/>
    <lineage>
        <taxon>Eukaryota</taxon>
        <taxon>Metazoa</taxon>
        <taxon>Ecdysozoa</taxon>
        <taxon>Arthropoda</taxon>
        <taxon>Chelicerata</taxon>
        <taxon>Arachnida</taxon>
        <taxon>Araneae</taxon>
        <taxon>Araneomorphae</taxon>
        <taxon>Entelegynae</taxon>
        <taxon>Araneoidea</taxon>
        <taxon>Araneidae</taxon>
        <taxon>Larinioides</taxon>
    </lineage>
</organism>
<evidence type="ECO:0000313" key="2">
    <source>
        <dbReference type="Proteomes" id="UP001497382"/>
    </source>
</evidence>
<dbReference type="Proteomes" id="UP001497382">
    <property type="component" value="Unassembled WGS sequence"/>
</dbReference>
<proteinExistence type="predicted"/>
<keyword evidence="2" id="KW-1185">Reference proteome</keyword>